<name>A0A067DEM3_CITSI</name>
<reference evidence="1 2" key="1">
    <citation type="submission" date="2014-04" db="EMBL/GenBank/DDBJ databases">
        <authorList>
            <consortium name="International Citrus Genome Consortium"/>
            <person name="Gmitter F."/>
            <person name="Chen C."/>
            <person name="Farmerie W."/>
            <person name="Harkins T."/>
            <person name="Desany B."/>
            <person name="Mohiuddin M."/>
            <person name="Kodira C."/>
            <person name="Borodovsky M."/>
            <person name="Lomsadze A."/>
            <person name="Burns P."/>
            <person name="Jenkins J."/>
            <person name="Prochnik S."/>
            <person name="Shu S."/>
            <person name="Chapman J."/>
            <person name="Pitluck S."/>
            <person name="Schmutz J."/>
            <person name="Rokhsar D."/>
        </authorList>
    </citation>
    <scope>NUCLEOTIDE SEQUENCE</scope>
</reference>
<proteinExistence type="predicted"/>
<dbReference type="AlphaFoldDB" id="A0A067DEM3"/>
<keyword evidence="2" id="KW-1185">Reference proteome</keyword>
<sequence length="107" mass="12160">MMEYLRNVKGLLESFVEYTIIQISKEENSKANSLTGLALATDTSLNRLIPLEFLPRLSINEKESGKFPILIRSKKNYEQILSNFLEKLKRIPSAGKVKTNVKASFLV</sequence>
<gene>
    <name evidence="1" type="ORF">CISIN_1g047935mg</name>
</gene>
<evidence type="ECO:0000313" key="1">
    <source>
        <dbReference type="EMBL" id="KDO37482.1"/>
    </source>
</evidence>
<evidence type="ECO:0000313" key="2">
    <source>
        <dbReference type="Proteomes" id="UP000027120"/>
    </source>
</evidence>
<accession>A0A067DEM3</accession>
<dbReference type="EMBL" id="KK790550">
    <property type="protein sequence ID" value="KDO37482.1"/>
    <property type="molecule type" value="Genomic_DNA"/>
</dbReference>
<protein>
    <submittedName>
        <fullName evidence="1">Uncharacterized protein</fullName>
    </submittedName>
</protein>
<organism evidence="1 2">
    <name type="scientific">Citrus sinensis</name>
    <name type="common">Sweet orange</name>
    <name type="synonym">Citrus aurantium var. sinensis</name>
    <dbReference type="NCBI Taxonomy" id="2711"/>
    <lineage>
        <taxon>Eukaryota</taxon>
        <taxon>Viridiplantae</taxon>
        <taxon>Streptophyta</taxon>
        <taxon>Embryophyta</taxon>
        <taxon>Tracheophyta</taxon>
        <taxon>Spermatophyta</taxon>
        <taxon>Magnoliopsida</taxon>
        <taxon>eudicotyledons</taxon>
        <taxon>Gunneridae</taxon>
        <taxon>Pentapetalae</taxon>
        <taxon>rosids</taxon>
        <taxon>malvids</taxon>
        <taxon>Sapindales</taxon>
        <taxon>Rutaceae</taxon>
        <taxon>Aurantioideae</taxon>
        <taxon>Citrus</taxon>
    </lineage>
</organism>
<dbReference type="Proteomes" id="UP000027120">
    <property type="component" value="Unassembled WGS sequence"/>
</dbReference>